<dbReference type="InterPro" id="IPR050492">
    <property type="entry name" value="Bact_metal-bind_prot9"/>
</dbReference>
<dbReference type="Gene3D" id="3.40.50.1980">
    <property type="entry name" value="Nitrogenase molybdenum iron protein domain"/>
    <property type="match status" value="2"/>
</dbReference>
<evidence type="ECO:0000256" key="3">
    <source>
        <dbReference type="ARBA" id="ARBA00022723"/>
    </source>
</evidence>
<dbReference type="GO" id="GO:0030001">
    <property type="term" value="P:metal ion transport"/>
    <property type="evidence" value="ECO:0007669"/>
    <property type="project" value="InterPro"/>
</dbReference>
<evidence type="ECO:0000313" key="6">
    <source>
        <dbReference type="EMBL" id="KAA5832544.1"/>
    </source>
</evidence>
<sequence>MPRRGASKTSGREVADIAPPIFPRPETTLVAAVARGTVFGVAKTRSARFRNTSLVAAELLLLTAACGTGFSQPDDERKQVVTTFTVIADMARNVAGDAIAVESITKPGTEIHEYEPTPSDMLKAAKADLVLDNGLGLERWFDKFVQRSEAEHVTLTSGIEPIAIRGGEYRGKANPHAWMSPRTAMTYVANIRDAFIRLDPAHAATFRANADAYQQRLAEIDRYLHQELASLPDEHRALVTCEGAFSYLARDAGLREAYLWPVNSDAEGTPQQIKATTEFVRENGVPTVFCESTVNDKAQQQVARETGARLGDKLYVDSLSGPDGPVPTYLDLLRHDAEAIVAGLRGAR</sequence>
<reference evidence="6 7" key="1">
    <citation type="submission" date="2019-09" db="EMBL/GenBank/DDBJ databases">
        <title>Draft genome sequence of the thermophilic Saccharopolyspora hirsuta VKM Ac-666T.</title>
        <authorList>
            <person name="Lobastova T.G."/>
            <person name="Fokina V."/>
            <person name="Bragin E.Y."/>
            <person name="Shtratnikova V.Y."/>
            <person name="Starodumova I.P."/>
            <person name="Tarlachkov S.V."/>
            <person name="Donova M.V."/>
        </authorList>
    </citation>
    <scope>NUCLEOTIDE SEQUENCE [LARGE SCALE GENOMIC DNA]</scope>
    <source>
        <strain evidence="6 7">VKM Ac-666</strain>
    </source>
</reference>
<dbReference type="GO" id="GO:0007155">
    <property type="term" value="P:cell adhesion"/>
    <property type="evidence" value="ECO:0007669"/>
    <property type="project" value="InterPro"/>
</dbReference>
<dbReference type="CDD" id="cd01137">
    <property type="entry name" value="PsaA"/>
    <property type="match status" value="1"/>
</dbReference>
<keyword evidence="7" id="KW-1185">Reference proteome</keyword>
<evidence type="ECO:0000313" key="7">
    <source>
        <dbReference type="Proteomes" id="UP000323946"/>
    </source>
</evidence>
<dbReference type="InterPro" id="IPR006128">
    <property type="entry name" value="Lipoprotein_PsaA-like"/>
</dbReference>
<name>A0A5M7BZ66_SACHI</name>
<protein>
    <submittedName>
        <fullName evidence="6">Metal ABC transporter substrate-binding protein</fullName>
    </submittedName>
</protein>
<dbReference type="PRINTS" id="PR00691">
    <property type="entry name" value="ADHESINB"/>
</dbReference>
<dbReference type="OrthoDB" id="9810636at2"/>
<dbReference type="Pfam" id="PF01297">
    <property type="entry name" value="ZnuA"/>
    <property type="match status" value="1"/>
</dbReference>
<dbReference type="GO" id="GO:0030313">
    <property type="term" value="C:cell envelope"/>
    <property type="evidence" value="ECO:0007669"/>
    <property type="project" value="UniProtKB-SubCell"/>
</dbReference>
<organism evidence="6 7">
    <name type="scientific">Saccharopolyspora hirsuta</name>
    <dbReference type="NCBI Taxonomy" id="1837"/>
    <lineage>
        <taxon>Bacteria</taxon>
        <taxon>Bacillati</taxon>
        <taxon>Actinomycetota</taxon>
        <taxon>Actinomycetes</taxon>
        <taxon>Pseudonocardiales</taxon>
        <taxon>Pseudonocardiaceae</taxon>
        <taxon>Saccharopolyspora</taxon>
    </lineage>
</organism>
<accession>A0A5M7BZ66</accession>
<keyword evidence="3" id="KW-0479">Metal-binding</keyword>
<proteinExistence type="inferred from homology"/>
<dbReference type="EMBL" id="VWPH01000007">
    <property type="protein sequence ID" value="KAA5832544.1"/>
    <property type="molecule type" value="Genomic_DNA"/>
</dbReference>
<dbReference type="PANTHER" id="PTHR42953:SF1">
    <property type="entry name" value="METAL-BINDING PROTEIN HI_0362-RELATED"/>
    <property type="match status" value="1"/>
</dbReference>
<dbReference type="PRINTS" id="PR00690">
    <property type="entry name" value="ADHESNFAMILY"/>
</dbReference>
<dbReference type="Proteomes" id="UP000323946">
    <property type="component" value="Unassembled WGS sequence"/>
</dbReference>
<evidence type="ECO:0000256" key="4">
    <source>
        <dbReference type="ARBA" id="ARBA00022729"/>
    </source>
</evidence>
<dbReference type="InterPro" id="IPR006127">
    <property type="entry name" value="ZnuA-like"/>
</dbReference>
<comment type="subcellular location">
    <subcellularLocation>
        <location evidence="1">Cell envelope</location>
    </subcellularLocation>
</comment>
<comment type="caution">
    <text evidence="6">The sequence shown here is derived from an EMBL/GenBank/DDBJ whole genome shotgun (WGS) entry which is preliminary data.</text>
</comment>
<comment type="similarity">
    <text evidence="5">Belongs to the bacterial solute-binding protein 9 family.</text>
</comment>
<keyword evidence="2 5" id="KW-0813">Transport</keyword>
<gene>
    <name evidence="6" type="ORF">F1721_16195</name>
</gene>
<dbReference type="AlphaFoldDB" id="A0A5M7BZ66"/>
<dbReference type="GO" id="GO:0046872">
    <property type="term" value="F:metal ion binding"/>
    <property type="evidence" value="ECO:0007669"/>
    <property type="project" value="UniProtKB-KW"/>
</dbReference>
<keyword evidence="4" id="KW-0732">Signal</keyword>
<evidence type="ECO:0000256" key="5">
    <source>
        <dbReference type="RuleBase" id="RU003512"/>
    </source>
</evidence>
<dbReference type="InterPro" id="IPR006129">
    <property type="entry name" value="AdhesinB"/>
</dbReference>
<dbReference type="PANTHER" id="PTHR42953">
    <property type="entry name" value="HIGH-AFFINITY ZINC UPTAKE SYSTEM PROTEIN ZNUA-RELATED"/>
    <property type="match status" value="1"/>
</dbReference>
<dbReference type="SUPFAM" id="SSF53807">
    <property type="entry name" value="Helical backbone' metal receptor"/>
    <property type="match status" value="1"/>
</dbReference>
<evidence type="ECO:0000256" key="2">
    <source>
        <dbReference type="ARBA" id="ARBA00022448"/>
    </source>
</evidence>
<evidence type="ECO:0000256" key="1">
    <source>
        <dbReference type="ARBA" id="ARBA00004196"/>
    </source>
</evidence>